<dbReference type="EnsemblPlants" id="Bo01334s020.1">
    <property type="protein sequence ID" value="Bo01334s020.1"/>
    <property type="gene ID" value="Bo01334s020"/>
</dbReference>
<dbReference type="InterPro" id="IPR037516">
    <property type="entry name" value="Tripartite_DENN"/>
</dbReference>
<dbReference type="InterPro" id="IPR051696">
    <property type="entry name" value="DENN_Domain_GEFs"/>
</dbReference>
<sequence length="366" mass="41039">MYADKCICTVSHAPNFRALRDSLEEIFVLCFSSEGSCKPLWEIIAYMVSNVPLPTPGKDRVLFAVENCLLSVEAPPEDSLPQADISLQPLVQCLDVDNLIKLFTSVLVERRILLRSNKYSLLTLVSEAICHLIYLFRWQVVVVDLEFNQITTSEEIPPIILSSRALKALANLGERIMTFNSGDFSKLWQLAYVCPSFPLKRFGNHENKVFSTDAFLKRRSRSTNQPPEPMLVQFLGSFAFLDYLERRLGSDENSTNLLEKLQDAVGRGHDAMSFLPKSSMEPEIITIAEPEVEEPATRYTYDRFPANVRSEEQEEKRKQILAAASGALESNGRHSTSSPPGKNTKEGSFSSRERAVSVACNLVAHA</sequence>
<feature type="region of interest" description="Disordered" evidence="1">
    <location>
        <begin position="308"/>
        <end position="354"/>
    </location>
</feature>
<reference evidence="3" key="2">
    <citation type="submission" date="2015-06" db="UniProtKB">
        <authorList>
            <consortium name="EnsemblPlants"/>
        </authorList>
    </citation>
    <scope>IDENTIFICATION</scope>
</reference>
<dbReference type="PROSITE" id="PS50211">
    <property type="entry name" value="DENN"/>
    <property type="match status" value="1"/>
</dbReference>
<dbReference type="Proteomes" id="UP000032141">
    <property type="component" value="Unassembled WGS sequence"/>
</dbReference>
<dbReference type="PANTHER" id="PTHR12296:SF21">
    <property type="entry name" value="DENN DOMAIN-CONTAINING PROTEIN 3"/>
    <property type="match status" value="1"/>
</dbReference>
<feature type="compositionally biased region" description="Polar residues" evidence="1">
    <location>
        <begin position="333"/>
        <end position="350"/>
    </location>
</feature>
<dbReference type="SMART" id="SM00799">
    <property type="entry name" value="DENN"/>
    <property type="match status" value="1"/>
</dbReference>
<reference evidence="3" key="1">
    <citation type="journal article" date="2014" name="Genome Biol.">
        <title>Transcriptome and methylome profiling reveals relics of genome dominance in the mesopolyploid Brassica oleracea.</title>
        <authorList>
            <person name="Parkin I.A."/>
            <person name="Koh C."/>
            <person name="Tang H."/>
            <person name="Robinson S.J."/>
            <person name="Kagale S."/>
            <person name="Clarke W.E."/>
            <person name="Town C.D."/>
            <person name="Nixon J."/>
            <person name="Krishnakumar V."/>
            <person name="Bidwell S.L."/>
            <person name="Denoeud F."/>
            <person name="Belcram H."/>
            <person name="Links M.G."/>
            <person name="Just J."/>
            <person name="Clarke C."/>
            <person name="Bender T."/>
            <person name="Huebert T."/>
            <person name="Mason A.S."/>
            <person name="Pires J.C."/>
            <person name="Barker G."/>
            <person name="Moore J."/>
            <person name="Walley P.G."/>
            <person name="Manoli S."/>
            <person name="Batley J."/>
            <person name="Edwards D."/>
            <person name="Nelson M.N."/>
            <person name="Wang X."/>
            <person name="Paterson A.H."/>
            <person name="King G."/>
            <person name="Bancroft I."/>
            <person name="Chalhoub B."/>
            <person name="Sharpe A.G."/>
        </authorList>
    </citation>
    <scope>NUCLEOTIDE SEQUENCE [LARGE SCALE GENOMIC DNA]</scope>
    <source>
        <strain evidence="3">cv. TO1000</strain>
    </source>
</reference>
<dbReference type="GO" id="GO:0031410">
    <property type="term" value="C:cytoplasmic vesicle"/>
    <property type="evidence" value="ECO:0007669"/>
    <property type="project" value="TreeGrafter"/>
</dbReference>
<feature type="domain" description="UDENN" evidence="2">
    <location>
        <begin position="1"/>
        <end position="319"/>
    </location>
</feature>
<evidence type="ECO:0000313" key="4">
    <source>
        <dbReference type="Proteomes" id="UP000032141"/>
    </source>
</evidence>
<accession>A0A0D2ZUP5</accession>
<evidence type="ECO:0000256" key="1">
    <source>
        <dbReference type="SAM" id="MobiDB-lite"/>
    </source>
</evidence>
<dbReference type="PANTHER" id="PTHR12296">
    <property type="entry name" value="DENN DOMAIN-CONTAINING PROTEIN 4"/>
    <property type="match status" value="1"/>
</dbReference>
<keyword evidence="4" id="KW-1185">Reference proteome</keyword>
<dbReference type="Gene3D" id="3.40.50.11500">
    <property type="match status" value="1"/>
</dbReference>
<feature type="compositionally biased region" description="Basic and acidic residues" evidence="1">
    <location>
        <begin position="309"/>
        <end position="318"/>
    </location>
</feature>
<dbReference type="STRING" id="109376.A0A0D2ZUP5"/>
<dbReference type="InterPro" id="IPR043153">
    <property type="entry name" value="DENN_C"/>
</dbReference>
<dbReference type="AlphaFoldDB" id="A0A0D2ZUP5"/>
<dbReference type="HOGENOM" id="CLU_757285_0_0_1"/>
<evidence type="ECO:0000313" key="3">
    <source>
        <dbReference type="EnsemblPlants" id="Bo01334s020.1"/>
    </source>
</evidence>
<dbReference type="InterPro" id="IPR001194">
    <property type="entry name" value="cDENN_dom"/>
</dbReference>
<dbReference type="Pfam" id="PF02141">
    <property type="entry name" value="DENN"/>
    <property type="match status" value="1"/>
</dbReference>
<dbReference type="Gramene" id="Bo01334s020.1">
    <property type="protein sequence ID" value="Bo01334s020.1"/>
    <property type="gene ID" value="Bo01334s020"/>
</dbReference>
<proteinExistence type="predicted"/>
<evidence type="ECO:0000259" key="2">
    <source>
        <dbReference type="PROSITE" id="PS50211"/>
    </source>
</evidence>
<protein>
    <recommendedName>
        <fullName evidence="2">UDENN domain-containing protein</fullName>
    </recommendedName>
</protein>
<dbReference type="GO" id="GO:0032483">
    <property type="term" value="P:regulation of Rab protein signal transduction"/>
    <property type="evidence" value="ECO:0007669"/>
    <property type="project" value="TreeGrafter"/>
</dbReference>
<dbReference type="eggNOG" id="KOG2127">
    <property type="taxonomic scope" value="Eukaryota"/>
</dbReference>
<organism evidence="3 4">
    <name type="scientific">Brassica oleracea var. oleracea</name>
    <dbReference type="NCBI Taxonomy" id="109376"/>
    <lineage>
        <taxon>Eukaryota</taxon>
        <taxon>Viridiplantae</taxon>
        <taxon>Streptophyta</taxon>
        <taxon>Embryophyta</taxon>
        <taxon>Tracheophyta</taxon>
        <taxon>Spermatophyta</taxon>
        <taxon>Magnoliopsida</taxon>
        <taxon>eudicotyledons</taxon>
        <taxon>Gunneridae</taxon>
        <taxon>Pentapetalae</taxon>
        <taxon>rosids</taxon>
        <taxon>malvids</taxon>
        <taxon>Brassicales</taxon>
        <taxon>Brassicaceae</taxon>
        <taxon>Brassiceae</taxon>
        <taxon>Brassica</taxon>
    </lineage>
</organism>
<name>A0A0D2ZUP5_BRAOL</name>